<accession>A0A1F4U4G1</accession>
<keyword evidence="1" id="KW-0472">Membrane</keyword>
<keyword evidence="1" id="KW-1133">Transmembrane helix</keyword>
<dbReference type="AlphaFoldDB" id="A0A1F4U4G1"/>
<reference evidence="3 4" key="1">
    <citation type="journal article" date="2016" name="Nat. Commun.">
        <title>Thousands of microbial genomes shed light on interconnected biogeochemical processes in an aquifer system.</title>
        <authorList>
            <person name="Anantharaman K."/>
            <person name="Brown C.T."/>
            <person name="Hug L.A."/>
            <person name="Sharon I."/>
            <person name="Castelle C.J."/>
            <person name="Probst A.J."/>
            <person name="Thomas B.C."/>
            <person name="Singh A."/>
            <person name="Wilkins M.J."/>
            <person name="Karaoz U."/>
            <person name="Brodie E.L."/>
            <person name="Williams K.H."/>
            <person name="Hubbard S.S."/>
            <person name="Banfield J.F."/>
        </authorList>
    </citation>
    <scope>NUCLEOTIDE SEQUENCE [LARGE SCALE GENOMIC DNA]</scope>
</reference>
<evidence type="ECO:0000259" key="2">
    <source>
        <dbReference type="Pfam" id="PF14341"/>
    </source>
</evidence>
<evidence type="ECO:0000313" key="4">
    <source>
        <dbReference type="Proteomes" id="UP000179242"/>
    </source>
</evidence>
<feature type="domain" description="Type 4 fimbrial biogenesis protein PilX N-terminal" evidence="2">
    <location>
        <begin position="18"/>
        <end position="66"/>
    </location>
</feature>
<dbReference type="EMBL" id="MEUJ01000005">
    <property type="protein sequence ID" value="OGC39826.1"/>
    <property type="molecule type" value="Genomic_DNA"/>
</dbReference>
<dbReference type="InterPro" id="IPR025746">
    <property type="entry name" value="PilX_N_dom"/>
</dbReference>
<dbReference type="Pfam" id="PF14341">
    <property type="entry name" value="PilX_N"/>
    <property type="match status" value="1"/>
</dbReference>
<feature type="transmembrane region" description="Helical" evidence="1">
    <location>
        <begin position="20"/>
        <end position="43"/>
    </location>
</feature>
<sequence>MKPKRFAATSGISPARGGISLILVIFLITVLLVLGSALTRLAVGSRHLAENKQATLAAFYLAEDGIEKIKTELSKNPNWYTDLPHSPPDDINWLKGKTIVREYNKNRAYAVGVSKKAVRIIKIEFEPVPFKQTLWKLL</sequence>
<organism evidence="3 4">
    <name type="scientific">candidate division WOR-1 bacterium RIFOXYC2_FULL_46_14</name>
    <dbReference type="NCBI Taxonomy" id="1802587"/>
    <lineage>
        <taxon>Bacteria</taxon>
        <taxon>Bacillati</taxon>
        <taxon>Saganbacteria</taxon>
    </lineage>
</organism>
<evidence type="ECO:0000256" key="1">
    <source>
        <dbReference type="SAM" id="Phobius"/>
    </source>
</evidence>
<protein>
    <recommendedName>
        <fullName evidence="2">Type 4 fimbrial biogenesis protein PilX N-terminal domain-containing protein</fullName>
    </recommendedName>
</protein>
<evidence type="ECO:0000313" key="3">
    <source>
        <dbReference type="EMBL" id="OGC39826.1"/>
    </source>
</evidence>
<keyword evidence="1" id="KW-0812">Transmembrane</keyword>
<comment type="caution">
    <text evidence="3">The sequence shown here is derived from an EMBL/GenBank/DDBJ whole genome shotgun (WGS) entry which is preliminary data.</text>
</comment>
<dbReference type="Proteomes" id="UP000179242">
    <property type="component" value="Unassembled WGS sequence"/>
</dbReference>
<proteinExistence type="predicted"/>
<gene>
    <name evidence="3" type="ORF">A2438_04815</name>
</gene>
<name>A0A1F4U4G1_UNCSA</name>